<sequence length="349" mass="38795">MSNKPPFPASGTYLKSIRETSKSLRQTAKINISQEAIERLVRSPTFTSTFERVSQGHGLKFPLNFSSHLDELNVLAVLSLLNFGSGYRTALHAETGRGAWDTMRALVLSLYLTSATGEEDFLSARGMQNIQVGQVAELLRVNVHVERQHETLAGVTIGELGGPLYELLKLITEVLNETGQLLIEYGYPNLGSFVLKRLEESSELEVVLEQIVRAFPGFQDMAMVKGQPIYVFKKALFLIHAITIRFGDMNPAPFPIPDTRDSPVFADNVLPTMLVHFGVIDLTSSGLSIEEVSKEEGYTLRAAAIEAGERMAEMGGVKETEMDMWIWAIAKEEGYRGLKRMAERATVYF</sequence>
<dbReference type="GO" id="GO:0006400">
    <property type="term" value="P:tRNA modification"/>
    <property type="evidence" value="ECO:0007669"/>
    <property type="project" value="TreeGrafter"/>
</dbReference>
<dbReference type="EC" id="3.2.2.-" evidence="1"/>
<gene>
    <name evidence="2" type="ORF">M378DRAFT_158068</name>
</gene>
<dbReference type="Pfam" id="PF10343">
    <property type="entry name" value="Q_salvage"/>
    <property type="match status" value="1"/>
</dbReference>
<dbReference type="EMBL" id="KN818227">
    <property type="protein sequence ID" value="KIL68927.1"/>
    <property type="molecule type" value="Genomic_DNA"/>
</dbReference>
<dbReference type="PANTHER" id="PTHR21314:SF1">
    <property type="entry name" value="QUEUOSINE SALVAGE PROTEIN"/>
    <property type="match status" value="1"/>
</dbReference>
<dbReference type="Proteomes" id="UP000054549">
    <property type="component" value="Unassembled WGS sequence"/>
</dbReference>
<dbReference type="GO" id="GO:0016787">
    <property type="term" value="F:hydrolase activity"/>
    <property type="evidence" value="ECO:0007669"/>
    <property type="project" value="UniProtKB-KW"/>
</dbReference>
<keyword evidence="1" id="KW-0378">Hydrolase</keyword>
<dbReference type="InParanoid" id="A0A0C2X400"/>
<dbReference type="PANTHER" id="PTHR21314">
    <property type="entry name" value="QUEUOSINE 5'-PHOSPHATE N-GLYCOSYLASE_HYDROLASE-RELATED"/>
    <property type="match status" value="1"/>
</dbReference>
<evidence type="ECO:0000256" key="1">
    <source>
        <dbReference type="RuleBase" id="RU365002"/>
    </source>
</evidence>
<reference evidence="2 3" key="1">
    <citation type="submission" date="2014-04" db="EMBL/GenBank/DDBJ databases">
        <title>Evolutionary Origins and Diversification of the Mycorrhizal Mutualists.</title>
        <authorList>
            <consortium name="DOE Joint Genome Institute"/>
            <consortium name="Mycorrhizal Genomics Consortium"/>
            <person name="Kohler A."/>
            <person name="Kuo A."/>
            <person name="Nagy L.G."/>
            <person name="Floudas D."/>
            <person name="Copeland A."/>
            <person name="Barry K.W."/>
            <person name="Cichocki N."/>
            <person name="Veneault-Fourrey C."/>
            <person name="LaButti K."/>
            <person name="Lindquist E.A."/>
            <person name="Lipzen A."/>
            <person name="Lundell T."/>
            <person name="Morin E."/>
            <person name="Murat C."/>
            <person name="Riley R."/>
            <person name="Ohm R."/>
            <person name="Sun H."/>
            <person name="Tunlid A."/>
            <person name="Henrissat B."/>
            <person name="Grigoriev I.V."/>
            <person name="Hibbett D.S."/>
            <person name="Martin F."/>
        </authorList>
    </citation>
    <scope>NUCLEOTIDE SEQUENCE [LARGE SCALE GENOMIC DNA]</scope>
    <source>
        <strain evidence="2 3">Koide BX008</strain>
    </source>
</reference>
<accession>A0A0C2X400</accession>
<evidence type="ECO:0000313" key="2">
    <source>
        <dbReference type="EMBL" id="KIL68927.1"/>
    </source>
</evidence>
<dbReference type="HOGENOM" id="CLU_053189_0_0_1"/>
<organism evidence="2 3">
    <name type="scientific">Amanita muscaria (strain Koide BX008)</name>
    <dbReference type="NCBI Taxonomy" id="946122"/>
    <lineage>
        <taxon>Eukaryota</taxon>
        <taxon>Fungi</taxon>
        <taxon>Dikarya</taxon>
        <taxon>Basidiomycota</taxon>
        <taxon>Agaricomycotina</taxon>
        <taxon>Agaricomycetes</taxon>
        <taxon>Agaricomycetidae</taxon>
        <taxon>Agaricales</taxon>
        <taxon>Pluteineae</taxon>
        <taxon>Amanitaceae</taxon>
        <taxon>Amanita</taxon>
    </lineage>
</organism>
<evidence type="ECO:0000313" key="3">
    <source>
        <dbReference type="Proteomes" id="UP000054549"/>
    </source>
</evidence>
<comment type="similarity">
    <text evidence="1">Belongs to the QNG1 protein family.</text>
</comment>
<keyword evidence="3" id="KW-1185">Reference proteome</keyword>
<comment type="catalytic activity">
    <reaction evidence="1">
        <text>queuosine 5'-phosphate + H2O = queuine + D-ribose 5-phosphate</text>
        <dbReference type="Rhea" id="RHEA:75387"/>
        <dbReference type="ChEBI" id="CHEBI:15377"/>
        <dbReference type="ChEBI" id="CHEBI:17433"/>
        <dbReference type="ChEBI" id="CHEBI:78346"/>
        <dbReference type="ChEBI" id="CHEBI:194371"/>
    </reaction>
    <physiologicalReaction direction="left-to-right" evidence="1">
        <dbReference type="Rhea" id="RHEA:75388"/>
    </physiologicalReaction>
</comment>
<proteinExistence type="inferred from homology"/>
<dbReference type="OrthoDB" id="416777at2759"/>
<dbReference type="InterPro" id="IPR019438">
    <property type="entry name" value="Q_salvage"/>
</dbReference>
<dbReference type="AlphaFoldDB" id="A0A0C2X400"/>
<protein>
    <recommendedName>
        <fullName evidence="1">Queuosine 5'-phosphate N-glycosylase/hydrolase</fullName>
        <ecNumber evidence="1">3.2.2.-</ecNumber>
    </recommendedName>
    <alternativeName>
        <fullName evidence="1">Queuosine-nucleotide N-glycosylase/hydrolase</fullName>
    </alternativeName>
</protein>
<name>A0A0C2X400_AMAMK</name>
<comment type="function">
    <text evidence="1">Catalyzes the hydrolysis of queuosine 5'-phosphate, releasing the nucleobase queuine (q). Is required for salvage of queuine from exogenous queuosine (Q) that is imported and then converted to queuosine 5'-phosphate intracellularly.</text>
</comment>